<feature type="region of interest" description="Disordered" evidence="1">
    <location>
        <begin position="179"/>
        <end position="204"/>
    </location>
</feature>
<reference evidence="2" key="1">
    <citation type="submission" date="2022-06" db="EMBL/GenBank/DDBJ databases">
        <authorList>
            <consortium name="SYNGENTA / RWTH Aachen University"/>
        </authorList>
    </citation>
    <scope>NUCLEOTIDE SEQUENCE</scope>
</reference>
<evidence type="ECO:0000313" key="3">
    <source>
        <dbReference type="Proteomes" id="UP001153365"/>
    </source>
</evidence>
<protein>
    <submittedName>
        <fullName evidence="2">Expressed protein</fullName>
    </submittedName>
</protein>
<evidence type="ECO:0000313" key="2">
    <source>
        <dbReference type="EMBL" id="CAH7669580.1"/>
    </source>
</evidence>
<accession>A0AAV0AQD7</accession>
<feature type="compositionally biased region" description="Basic and acidic residues" evidence="1">
    <location>
        <begin position="193"/>
        <end position="204"/>
    </location>
</feature>
<evidence type="ECO:0000256" key="1">
    <source>
        <dbReference type="SAM" id="MobiDB-lite"/>
    </source>
</evidence>
<name>A0AAV0AQD7_PHAPC</name>
<dbReference type="EMBL" id="CALTRL010000767">
    <property type="protein sequence ID" value="CAH7669580.1"/>
    <property type="molecule type" value="Genomic_DNA"/>
</dbReference>
<feature type="non-terminal residue" evidence="2">
    <location>
        <position position="1"/>
    </location>
</feature>
<comment type="caution">
    <text evidence="2">The sequence shown here is derived from an EMBL/GenBank/DDBJ whole genome shotgun (WGS) entry which is preliminary data.</text>
</comment>
<gene>
    <name evidence="2" type="ORF">PPACK8108_LOCUS4219</name>
</gene>
<proteinExistence type="predicted"/>
<sequence>MPQATTNVDSQPLAQVYNQLGENGLHLRSSFFRLSNSRSPSQFDHKSFPEFGCRSENSAAYFLEAEEPKHWNNLMVPKDSAERDDHKFDLSLDSKVKNKQKIPAENFKSHGSTDYNKYLVNKAADTDLKLSFHGYSQAHEFKPGAIVIDSPLTLNKKHDFQIYSNYLGEDTLSPLINAQEPPSNRSFNNKIKSAQEKGPKHSRDRYFKRVHKRKSTEEYSSSKRVFETVEDKRSSYPADPIRKPYFDVGPTNEKNIAVKNHELFKNALMELLQPKNFPLQLNLLTGYINDVMKINDQQSKDSILKSFTLINQQFAIIGNKKFHVRNKQVSAFLQLPKAASFKFIPRKITQLRNVKHLTTSCANLKLKLSTMDFGNIIKQYLLT</sequence>
<organism evidence="2 3">
    <name type="scientific">Phakopsora pachyrhizi</name>
    <name type="common">Asian soybean rust disease fungus</name>
    <dbReference type="NCBI Taxonomy" id="170000"/>
    <lineage>
        <taxon>Eukaryota</taxon>
        <taxon>Fungi</taxon>
        <taxon>Dikarya</taxon>
        <taxon>Basidiomycota</taxon>
        <taxon>Pucciniomycotina</taxon>
        <taxon>Pucciniomycetes</taxon>
        <taxon>Pucciniales</taxon>
        <taxon>Phakopsoraceae</taxon>
        <taxon>Phakopsora</taxon>
    </lineage>
</organism>
<dbReference type="Proteomes" id="UP001153365">
    <property type="component" value="Unassembled WGS sequence"/>
</dbReference>
<feature type="non-terminal residue" evidence="2">
    <location>
        <position position="383"/>
    </location>
</feature>
<dbReference type="AlphaFoldDB" id="A0AAV0AQD7"/>
<feature type="compositionally biased region" description="Polar residues" evidence="1">
    <location>
        <begin position="179"/>
        <end position="192"/>
    </location>
</feature>
<keyword evidence="3" id="KW-1185">Reference proteome</keyword>